<dbReference type="RefSeq" id="WP_339587107.1">
    <property type="nucleotide sequence ID" value="NZ_JBBHJZ010000002.1"/>
</dbReference>
<reference evidence="1 2" key="1">
    <citation type="submission" date="2024-03" db="EMBL/GenBank/DDBJ databases">
        <authorList>
            <person name="Jo J.-H."/>
        </authorList>
    </citation>
    <scope>NUCLEOTIDE SEQUENCE [LARGE SCALE GENOMIC DNA]</scope>
    <source>
        <strain evidence="1 2">PS1R-30</strain>
    </source>
</reference>
<dbReference type="Proteomes" id="UP001361239">
    <property type="component" value="Unassembled WGS sequence"/>
</dbReference>
<gene>
    <name evidence="1" type="ORF">WG901_10970</name>
</gene>
<keyword evidence="2" id="KW-1185">Reference proteome</keyword>
<proteinExistence type="predicted"/>
<evidence type="ECO:0000313" key="2">
    <source>
        <dbReference type="Proteomes" id="UP001361239"/>
    </source>
</evidence>
<protein>
    <submittedName>
        <fullName evidence="1">Uncharacterized protein</fullName>
    </submittedName>
</protein>
<dbReference type="EMBL" id="JBBHJZ010000002">
    <property type="protein sequence ID" value="MEJ5977159.1"/>
    <property type="molecule type" value="Genomic_DNA"/>
</dbReference>
<comment type="caution">
    <text evidence="1">The sequence shown here is derived from an EMBL/GenBank/DDBJ whole genome shotgun (WGS) entry which is preliminary data.</text>
</comment>
<accession>A0ABU8RVN4</accession>
<evidence type="ECO:0000313" key="1">
    <source>
        <dbReference type="EMBL" id="MEJ5977159.1"/>
    </source>
</evidence>
<organism evidence="1 2">
    <name type="scientific">Novosphingobium anseongense</name>
    <dbReference type="NCBI Taxonomy" id="3133436"/>
    <lineage>
        <taxon>Bacteria</taxon>
        <taxon>Pseudomonadati</taxon>
        <taxon>Pseudomonadota</taxon>
        <taxon>Alphaproteobacteria</taxon>
        <taxon>Sphingomonadales</taxon>
        <taxon>Sphingomonadaceae</taxon>
        <taxon>Novosphingobium</taxon>
    </lineage>
</organism>
<name>A0ABU8RVN4_9SPHN</name>
<sequence length="267" mass="29122">MSTQFRDLAAQVATDGTIASDEILILRRACWADGKIDADEAEAILAVDGRVSVPNPEWTTFFVEAVHDFLLNGAEPFGEIDEAKADWLLARIDREALPASIAALELLAKLFERLTNVPSRLRSHGIATVERSVLADGIADPEARLLRRLLFAPASDRATGISRAEAELLFRLKQAGTAGGEWQRLFIQGVGNYLAPFTRYDPLSLDRAADLEDFMTRPDDGLGRFFGHLGQRGLLPGFSPAAAAGAVTGELDAFETALIDFLVEERR</sequence>